<evidence type="ECO:0000256" key="7">
    <source>
        <dbReference type="ARBA" id="ARBA00022840"/>
    </source>
</evidence>
<dbReference type="SUPFAM" id="SSF46458">
    <property type="entry name" value="Globin-like"/>
    <property type="match status" value="1"/>
</dbReference>
<name>A0A150SHA9_SORCE</name>
<dbReference type="Gene3D" id="1.10.287.130">
    <property type="match status" value="1"/>
</dbReference>
<evidence type="ECO:0000256" key="1">
    <source>
        <dbReference type="ARBA" id="ARBA00000085"/>
    </source>
</evidence>
<dbReference type="Pfam" id="PF00512">
    <property type="entry name" value="HisKA"/>
    <property type="match status" value="1"/>
</dbReference>
<dbReference type="InterPro" id="IPR036097">
    <property type="entry name" value="HisK_dim/P_sf"/>
</dbReference>
<dbReference type="InterPro" id="IPR035965">
    <property type="entry name" value="PAS-like_dom_sf"/>
</dbReference>
<keyword evidence="6 11" id="KW-0418">Kinase</keyword>
<dbReference type="SMART" id="SM00387">
    <property type="entry name" value="HATPase_c"/>
    <property type="match status" value="1"/>
</dbReference>
<dbReference type="InterPro" id="IPR003661">
    <property type="entry name" value="HisK_dim/P_dom"/>
</dbReference>
<dbReference type="InterPro" id="IPR000014">
    <property type="entry name" value="PAS"/>
</dbReference>
<dbReference type="InterPro" id="IPR039379">
    <property type="entry name" value="Protoglobin_sensor_dom"/>
</dbReference>
<dbReference type="SMART" id="SM00388">
    <property type="entry name" value="HisKA"/>
    <property type="match status" value="1"/>
</dbReference>
<dbReference type="SUPFAM" id="SSF55874">
    <property type="entry name" value="ATPase domain of HSP90 chaperone/DNA topoisomerase II/histidine kinase"/>
    <property type="match status" value="1"/>
</dbReference>
<dbReference type="InterPro" id="IPR009050">
    <property type="entry name" value="Globin-like_sf"/>
</dbReference>
<dbReference type="SUPFAM" id="SSF55785">
    <property type="entry name" value="PYP-like sensor domain (PAS domain)"/>
    <property type="match status" value="1"/>
</dbReference>
<evidence type="ECO:0000259" key="9">
    <source>
        <dbReference type="PROSITE" id="PS50109"/>
    </source>
</evidence>
<keyword evidence="4" id="KW-0808">Transferase</keyword>
<keyword evidence="8" id="KW-0902">Two-component regulatory system</keyword>
<dbReference type="InterPro" id="IPR036890">
    <property type="entry name" value="HATPase_C_sf"/>
</dbReference>
<sequence length="539" mass="59456">MIASGAVPSRETLFDEIKRYVRFSEEDAARLASFRAHAEPHFPRIADEFYDRIREHEGAHEVFTGEEQVERLKRSLVRWMTRICTGPYDGAYFDETAKIGRIHVRVGLPQRYMFTAMTLIRLAFDEIAASALGEHVTPVRAAVIKVLDLELAIMLETYRDDLLARARHAERLDREEVGRTLARTEHRYKSAVELARVLVVGLDARAVVRLWNREAERITGLGREDILGTPFVETLLPEELRADHGALVKEIAAGRRAGAELLESSLRTRAGKIRDVRWQLAYAPSAADDEVVLFAIGQDTTDENALAARVRQSEKLAAVGTLAAGLAHEIRNPLNGAQLHVTFLERGLARAGMKDPDTVEAIRVVRDEIRRLSGLVSEFLDFARPSPLLLKPTSVLALCERAARVALSSEGAGAQAEVRVDLPSTDLVLDLDPARIEQVLLNLLRNALEAVGPAGGGTVTLRARRQPRHAVLEVEDDGPGVASPEAPIFDPFFSTKPNGTGLGLAIAHRIVTDHEGTIDFQSRPGKTLFRVTLPIRLAG</sequence>
<dbReference type="InterPro" id="IPR003594">
    <property type="entry name" value="HATPase_dom"/>
</dbReference>
<organism evidence="11 12">
    <name type="scientific">Sorangium cellulosum</name>
    <name type="common">Polyangium cellulosum</name>
    <dbReference type="NCBI Taxonomy" id="56"/>
    <lineage>
        <taxon>Bacteria</taxon>
        <taxon>Pseudomonadati</taxon>
        <taxon>Myxococcota</taxon>
        <taxon>Polyangia</taxon>
        <taxon>Polyangiales</taxon>
        <taxon>Polyangiaceae</taxon>
        <taxon>Sorangium</taxon>
    </lineage>
</organism>
<evidence type="ECO:0000313" key="12">
    <source>
        <dbReference type="Proteomes" id="UP000075635"/>
    </source>
</evidence>
<feature type="domain" description="PAS" evidence="10">
    <location>
        <begin position="184"/>
        <end position="239"/>
    </location>
</feature>
<evidence type="ECO:0000256" key="2">
    <source>
        <dbReference type="ARBA" id="ARBA00012438"/>
    </source>
</evidence>
<comment type="catalytic activity">
    <reaction evidence="1">
        <text>ATP + protein L-histidine = ADP + protein N-phospho-L-histidine.</text>
        <dbReference type="EC" id="2.7.13.3"/>
    </reaction>
</comment>
<accession>A0A150SHA9</accession>
<comment type="caution">
    <text evidence="11">The sequence shown here is derived from an EMBL/GenBank/DDBJ whole genome shotgun (WGS) entry which is preliminary data.</text>
</comment>
<dbReference type="AlphaFoldDB" id="A0A150SHA9"/>
<dbReference type="InterPro" id="IPR012292">
    <property type="entry name" value="Globin/Proto"/>
</dbReference>
<dbReference type="Gene3D" id="3.30.450.20">
    <property type="entry name" value="PAS domain"/>
    <property type="match status" value="1"/>
</dbReference>
<keyword evidence="5" id="KW-0547">Nucleotide-binding</keyword>
<evidence type="ECO:0000256" key="3">
    <source>
        <dbReference type="ARBA" id="ARBA00022553"/>
    </source>
</evidence>
<evidence type="ECO:0000313" key="11">
    <source>
        <dbReference type="EMBL" id="KYF91799.1"/>
    </source>
</evidence>
<dbReference type="GO" id="GO:0000155">
    <property type="term" value="F:phosphorelay sensor kinase activity"/>
    <property type="evidence" value="ECO:0007669"/>
    <property type="project" value="InterPro"/>
</dbReference>
<dbReference type="InterPro" id="IPR044398">
    <property type="entry name" value="Globin-sensor_dom"/>
</dbReference>
<evidence type="ECO:0000256" key="5">
    <source>
        <dbReference type="ARBA" id="ARBA00022741"/>
    </source>
</evidence>
<reference evidence="11 12" key="1">
    <citation type="submission" date="2014-02" db="EMBL/GenBank/DDBJ databases">
        <title>The small core and large imbalanced accessory genome model reveals a collaborative survival strategy of Sorangium cellulosum strains in nature.</title>
        <authorList>
            <person name="Han K."/>
            <person name="Peng R."/>
            <person name="Blom J."/>
            <person name="Li Y.-Z."/>
        </authorList>
    </citation>
    <scope>NUCLEOTIDE SEQUENCE [LARGE SCALE GENOMIC DNA]</scope>
    <source>
        <strain evidence="11 12">So0011-07</strain>
    </source>
</reference>
<dbReference type="PROSITE" id="PS50109">
    <property type="entry name" value="HIS_KIN"/>
    <property type="match status" value="1"/>
</dbReference>
<dbReference type="EC" id="2.7.13.3" evidence="2"/>
<dbReference type="PRINTS" id="PR00344">
    <property type="entry name" value="BCTRLSENSOR"/>
</dbReference>
<dbReference type="CDD" id="cd01068">
    <property type="entry name" value="globin_sensor"/>
    <property type="match status" value="1"/>
</dbReference>
<dbReference type="SMART" id="SM00091">
    <property type="entry name" value="PAS"/>
    <property type="match status" value="1"/>
</dbReference>
<dbReference type="Proteomes" id="UP000075635">
    <property type="component" value="Unassembled WGS sequence"/>
</dbReference>
<dbReference type="PANTHER" id="PTHR43065">
    <property type="entry name" value="SENSOR HISTIDINE KINASE"/>
    <property type="match status" value="1"/>
</dbReference>
<dbReference type="GO" id="GO:0019825">
    <property type="term" value="F:oxygen binding"/>
    <property type="evidence" value="ECO:0007669"/>
    <property type="project" value="InterPro"/>
</dbReference>
<dbReference type="GO" id="GO:0005524">
    <property type="term" value="F:ATP binding"/>
    <property type="evidence" value="ECO:0007669"/>
    <property type="project" value="UniProtKB-KW"/>
</dbReference>
<evidence type="ECO:0000256" key="8">
    <source>
        <dbReference type="ARBA" id="ARBA00023012"/>
    </source>
</evidence>
<dbReference type="PANTHER" id="PTHR43065:SF10">
    <property type="entry name" value="PEROXIDE STRESS-ACTIVATED HISTIDINE KINASE MAK3"/>
    <property type="match status" value="1"/>
</dbReference>
<dbReference type="Pfam" id="PF02518">
    <property type="entry name" value="HATPase_c"/>
    <property type="match status" value="1"/>
</dbReference>
<dbReference type="PROSITE" id="PS50112">
    <property type="entry name" value="PAS"/>
    <property type="match status" value="1"/>
</dbReference>
<proteinExistence type="predicted"/>
<dbReference type="Pfam" id="PF00989">
    <property type="entry name" value="PAS"/>
    <property type="match status" value="1"/>
</dbReference>
<dbReference type="CDD" id="cd00082">
    <property type="entry name" value="HisKA"/>
    <property type="match status" value="1"/>
</dbReference>
<dbReference type="Pfam" id="PF11563">
    <property type="entry name" value="Protoglobin"/>
    <property type="match status" value="1"/>
</dbReference>
<dbReference type="GO" id="GO:0006355">
    <property type="term" value="P:regulation of DNA-templated transcription"/>
    <property type="evidence" value="ECO:0007669"/>
    <property type="project" value="InterPro"/>
</dbReference>
<dbReference type="CDD" id="cd00130">
    <property type="entry name" value="PAS"/>
    <property type="match status" value="1"/>
</dbReference>
<evidence type="ECO:0000256" key="6">
    <source>
        <dbReference type="ARBA" id="ARBA00022777"/>
    </source>
</evidence>
<dbReference type="SUPFAM" id="SSF47384">
    <property type="entry name" value="Homodimeric domain of signal transducing histidine kinase"/>
    <property type="match status" value="1"/>
</dbReference>
<dbReference type="InterPro" id="IPR013767">
    <property type="entry name" value="PAS_fold"/>
</dbReference>
<dbReference type="NCBIfam" id="TIGR00229">
    <property type="entry name" value="sensory_box"/>
    <property type="match status" value="1"/>
</dbReference>
<gene>
    <name evidence="11" type="ORF">BE17_21160</name>
</gene>
<dbReference type="InterPro" id="IPR005467">
    <property type="entry name" value="His_kinase_dom"/>
</dbReference>
<evidence type="ECO:0000259" key="10">
    <source>
        <dbReference type="PROSITE" id="PS50112"/>
    </source>
</evidence>
<dbReference type="Gene3D" id="3.30.565.10">
    <property type="entry name" value="Histidine kinase-like ATPase, C-terminal domain"/>
    <property type="match status" value="1"/>
</dbReference>
<dbReference type="GO" id="GO:0020037">
    <property type="term" value="F:heme binding"/>
    <property type="evidence" value="ECO:0007669"/>
    <property type="project" value="InterPro"/>
</dbReference>
<dbReference type="Gene3D" id="1.10.490.10">
    <property type="entry name" value="Globins"/>
    <property type="match status" value="1"/>
</dbReference>
<protein>
    <recommendedName>
        <fullName evidence="2">histidine kinase</fullName>
        <ecNumber evidence="2">2.7.13.3</ecNumber>
    </recommendedName>
</protein>
<keyword evidence="7" id="KW-0067">ATP-binding</keyword>
<keyword evidence="3" id="KW-0597">Phosphoprotein</keyword>
<dbReference type="InterPro" id="IPR004358">
    <property type="entry name" value="Sig_transdc_His_kin-like_C"/>
</dbReference>
<feature type="domain" description="Histidine kinase" evidence="9">
    <location>
        <begin position="325"/>
        <end position="537"/>
    </location>
</feature>
<dbReference type="EMBL" id="JEMB01000980">
    <property type="protein sequence ID" value="KYF91799.1"/>
    <property type="molecule type" value="Genomic_DNA"/>
</dbReference>
<evidence type="ECO:0000256" key="4">
    <source>
        <dbReference type="ARBA" id="ARBA00022679"/>
    </source>
</evidence>